<reference evidence="2 3" key="1">
    <citation type="submission" date="2017-06" db="EMBL/GenBank/DDBJ databases">
        <authorList>
            <person name="Kim H.J."/>
            <person name="Triplett B.A."/>
        </authorList>
    </citation>
    <scope>NUCLEOTIDE SEQUENCE [LARGE SCALE GENOMIC DNA]</scope>
    <source>
        <strain evidence="2 3">DSM 14713</strain>
    </source>
</reference>
<evidence type="ECO:0000313" key="3">
    <source>
        <dbReference type="Proteomes" id="UP000217289"/>
    </source>
</evidence>
<organism evidence="2 3">
    <name type="scientific">Melittangium boletus DSM 14713</name>
    <dbReference type="NCBI Taxonomy" id="1294270"/>
    <lineage>
        <taxon>Bacteria</taxon>
        <taxon>Pseudomonadati</taxon>
        <taxon>Myxococcota</taxon>
        <taxon>Myxococcia</taxon>
        <taxon>Myxococcales</taxon>
        <taxon>Cystobacterineae</taxon>
        <taxon>Archangiaceae</taxon>
        <taxon>Melittangium</taxon>
    </lineage>
</organism>
<keyword evidence="3" id="KW-1185">Reference proteome</keyword>
<keyword evidence="1" id="KW-0812">Transmembrane</keyword>
<sequence>MSDNSDWKGRRIGPYEVGERYLDVPEDEGQLYEAHHVETGEPALVVMPGTGEAWRTRTPWSAQTTSFTEPECLVLHPERAAQTKTPSIHELTLGHMRVAGALASLDGQPDAQAHFTREFRPPARRQGMRWGAACAGVAVVAGLALMLWPRAPVQTSREVSERIQAALKEPTHFADRQDSPPIIGYAMPEKPFKEQATPPCIPVAEVEIRGGCWVPHKLDAPCPSGSAEYQGHCYYPVKKKDPQPRSVEP</sequence>
<dbReference type="OrthoDB" id="5504993at2"/>
<evidence type="ECO:0000313" key="2">
    <source>
        <dbReference type="EMBL" id="ATB29112.1"/>
    </source>
</evidence>
<keyword evidence="1" id="KW-0472">Membrane</keyword>
<evidence type="ECO:0000256" key="1">
    <source>
        <dbReference type="SAM" id="Phobius"/>
    </source>
</evidence>
<name>A0A250ID64_9BACT</name>
<protein>
    <recommendedName>
        <fullName evidence="4">Protein kinase</fullName>
    </recommendedName>
</protein>
<gene>
    <name evidence="2" type="ORF">MEBOL_002561</name>
</gene>
<dbReference type="EMBL" id="CP022163">
    <property type="protein sequence ID" value="ATB29112.1"/>
    <property type="molecule type" value="Genomic_DNA"/>
</dbReference>
<dbReference type="Proteomes" id="UP000217289">
    <property type="component" value="Chromosome"/>
</dbReference>
<evidence type="ECO:0008006" key="4">
    <source>
        <dbReference type="Google" id="ProtNLM"/>
    </source>
</evidence>
<dbReference type="RefSeq" id="WP_095982746.1">
    <property type="nucleotide sequence ID" value="NZ_CP022163.1"/>
</dbReference>
<dbReference type="AlphaFoldDB" id="A0A250ID64"/>
<keyword evidence="1" id="KW-1133">Transmembrane helix</keyword>
<proteinExistence type="predicted"/>
<feature type="transmembrane region" description="Helical" evidence="1">
    <location>
        <begin position="130"/>
        <end position="148"/>
    </location>
</feature>
<dbReference type="KEGG" id="mbd:MEBOL_002561"/>
<accession>A0A250ID64</accession>